<dbReference type="OrthoDB" id="8582979at2"/>
<keyword evidence="1" id="KW-0812">Transmembrane</keyword>
<dbReference type="AlphaFoldDB" id="A0A1C3XCQ6"/>
<keyword evidence="1" id="KW-1133">Transmembrane helix</keyword>
<evidence type="ECO:0000256" key="1">
    <source>
        <dbReference type="SAM" id="Phobius"/>
    </source>
</evidence>
<keyword evidence="1" id="KW-0472">Membrane</keyword>
<accession>A0A1C3XCQ6</accession>
<sequence length="265" mass="29039">MSRMYLAFTVTAFQARFAYRGEVWASLFGRLVEVLARIAVWTAVFAGAPTVDDISLRDMITYSLIAGTLLGAWDPAYLINEVGKAVRSGDVAVHLLKPFHYPLYLFAIEVGNLGFALITSVLPVVLIVGAIYGVQPPASIADGAFFLAFWLLSFCIYFLLATAIGLMSFWIMDANSLDWFLKGIMSFLSGSIVPLWFFPPTLAAVARFLPFSWISYYPAAVYLGKLDRFDAGLALIAGVTWAFVLAGAVGLLWSRARHRIVVQGG</sequence>
<feature type="transmembrane region" description="Helical" evidence="1">
    <location>
        <begin position="144"/>
        <end position="167"/>
    </location>
</feature>
<evidence type="ECO:0000313" key="2">
    <source>
        <dbReference type="EMBL" id="SCB49896.1"/>
    </source>
</evidence>
<feature type="transmembrane region" description="Helical" evidence="1">
    <location>
        <begin position="99"/>
        <end position="132"/>
    </location>
</feature>
<dbReference type="STRING" id="410764.GA0061103_0711"/>
<dbReference type="Proteomes" id="UP000199101">
    <property type="component" value="Unassembled WGS sequence"/>
</dbReference>
<proteinExistence type="predicted"/>
<dbReference type="PANTHER" id="PTHR36832">
    <property type="entry name" value="SLR1174 PROTEIN-RELATED"/>
    <property type="match status" value="1"/>
</dbReference>
<feature type="transmembrane region" description="Helical" evidence="1">
    <location>
        <begin position="179"/>
        <end position="198"/>
    </location>
</feature>
<feature type="transmembrane region" description="Helical" evidence="1">
    <location>
        <begin position="231"/>
        <end position="253"/>
    </location>
</feature>
<dbReference type="EMBL" id="FMAG01000014">
    <property type="protein sequence ID" value="SCB49896.1"/>
    <property type="molecule type" value="Genomic_DNA"/>
</dbReference>
<name>A0A1C3XCQ6_9HYPH</name>
<dbReference type="InterPro" id="IPR010390">
    <property type="entry name" value="ABC-2_transporter-like"/>
</dbReference>
<protein>
    <submittedName>
        <fullName evidence="2">ABC-2 type transport system permease protein</fullName>
    </submittedName>
</protein>
<keyword evidence="3" id="KW-1185">Reference proteome</keyword>
<dbReference type="PANTHER" id="PTHR36832:SF1">
    <property type="entry name" value="SLR1174 PROTEIN"/>
    <property type="match status" value="1"/>
</dbReference>
<organism evidence="2 3">
    <name type="scientific">Rhizobium multihospitium</name>
    <dbReference type="NCBI Taxonomy" id="410764"/>
    <lineage>
        <taxon>Bacteria</taxon>
        <taxon>Pseudomonadati</taxon>
        <taxon>Pseudomonadota</taxon>
        <taxon>Alphaproteobacteria</taxon>
        <taxon>Hyphomicrobiales</taxon>
        <taxon>Rhizobiaceae</taxon>
        <taxon>Rhizobium/Agrobacterium group</taxon>
        <taxon>Rhizobium</taxon>
    </lineage>
</organism>
<reference evidence="3" key="1">
    <citation type="submission" date="2016-08" db="EMBL/GenBank/DDBJ databases">
        <authorList>
            <person name="Varghese N."/>
            <person name="Submissions Spin"/>
        </authorList>
    </citation>
    <scope>NUCLEOTIDE SEQUENCE [LARGE SCALE GENOMIC DNA]</scope>
    <source>
        <strain evidence="3">HAMBI 2975</strain>
    </source>
</reference>
<evidence type="ECO:0000313" key="3">
    <source>
        <dbReference type="Proteomes" id="UP000199101"/>
    </source>
</evidence>
<gene>
    <name evidence="2" type="ORF">GA0061103_0711</name>
</gene>
<dbReference type="Pfam" id="PF06182">
    <property type="entry name" value="ABC2_membrane_6"/>
    <property type="match status" value="1"/>
</dbReference>